<feature type="non-terminal residue" evidence="4">
    <location>
        <position position="1"/>
    </location>
</feature>
<feature type="repeat" description="ANK" evidence="3">
    <location>
        <begin position="18"/>
        <end position="50"/>
    </location>
</feature>
<protein>
    <recommendedName>
        <fullName evidence="6">Ankyrin</fullName>
    </recommendedName>
</protein>
<dbReference type="AlphaFoldDB" id="A0A0C9SLV9"/>
<dbReference type="SMART" id="SM00248">
    <property type="entry name" value="ANK"/>
    <property type="match status" value="2"/>
</dbReference>
<feature type="repeat" description="ANK" evidence="3">
    <location>
        <begin position="51"/>
        <end position="74"/>
    </location>
</feature>
<dbReference type="Proteomes" id="UP000053647">
    <property type="component" value="Unassembled WGS sequence"/>
</dbReference>
<dbReference type="OrthoDB" id="194358at2759"/>
<dbReference type="EMBL" id="KN821241">
    <property type="protein sequence ID" value="KIJ05104.1"/>
    <property type="molecule type" value="Genomic_DNA"/>
</dbReference>
<sequence length="74" mass="8172">GHTDAVHLLLDVNMQDIHSRTPLHLACSKGHLNIVELLVQNGANLNVQDNYFSTPLHLACSKGHLNIVELLVQK</sequence>
<keyword evidence="2 3" id="KW-0040">ANK repeat</keyword>
<dbReference type="PANTHER" id="PTHR24171:SF9">
    <property type="entry name" value="ANKYRIN REPEAT DOMAIN-CONTAINING PROTEIN 39"/>
    <property type="match status" value="1"/>
</dbReference>
<keyword evidence="1" id="KW-0677">Repeat</keyword>
<reference evidence="5" key="2">
    <citation type="submission" date="2015-01" db="EMBL/GenBank/DDBJ databases">
        <title>Evolutionary Origins and Diversification of the Mycorrhizal Mutualists.</title>
        <authorList>
            <consortium name="DOE Joint Genome Institute"/>
            <consortium name="Mycorrhizal Genomics Consortium"/>
            <person name="Kohler A."/>
            <person name="Kuo A."/>
            <person name="Nagy L.G."/>
            <person name="Floudas D."/>
            <person name="Copeland A."/>
            <person name="Barry K.W."/>
            <person name="Cichocki N."/>
            <person name="Veneault-Fourrey C."/>
            <person name="LaButti K."/>
            <person name="Lindquist E.A."/>
            <person name="Lipzen A."/>
            <person name="Lundell T."/>
            <person name="Morin E."/>
            <person name="Murat C."/>
            <person name="Riley R."/>
            <person name="Ohm R."/>
            <person name="Sun H."/>
            <person name="Tunlid A."/>
            <person name="Henrissat B."/>
            <person name="Grigoriev I.V."/>
            <person name="Hibbett D.S."/>
            <person name="Martin F."/>
        </authorList>
    </citation>
    <scope>NUCLEOTIDE SEQUENCE [LARGE SCALE GENOMIC DNA]</scope>
    <source>
        <strain evidence="5">ATCC 200175</strain>
    </source>
</reference>
<dbReference type="PROSITE" id="PS50297">
    <property type="entry name" value="ANK_REP_REGION"/>
    <property type="match status" value="2"/>
</dbReference>
<organism evidence="4 5">
    <name type="scientific">Paxillus involutus ATCC 200175</name>
    <dbReference type="NCBI Taxonomy" id="664439"/>
    <lineage>
        <taxon>Eukaryota</taxon>
        <taxon>Fungi</taxon>
        <taxon>Dikarya</taxon>
        <taxon>Basidiomycota</taxon>
        <taxon>Agaricomycotina</taxon>
        <taxon>Agaricomycetes</taxon>
        <taxon>Agaricomycetidae</taxon>
        <taxon>Boletales</taxon>
        <taxon>Paxilineae</taxon>
        <taxon>Paxillaceae</taxon>
        <taxon>Paxillus</taxon>
    </lineage>
</organism>
<evidence type="ECO:0000313" key="5">
    <source>
        <dbReference type="Proteomes" id="UP000053647"/>
    </source>
</evidence>
<dbReference type="InterPro" id="IPR002110">
    <property type="entry name" value="Ankyrin_rpt"/>
</dbReference>
<evidence type="ECO:0000313" key="4">
    <source>
        <dbReference type="EMBL" id="KIJ05104.1"/>
    </source>
</evidence>
<evidence type="ECO:0008006" key="6">
    <source>
        <dbReference type="Google" id="ProtNLM"/>
    </source>
</evidence>
<evidence type="ECO:0000256" key="2">
    <source>
        <dbReference type="ARBA" id="ARBA00023043"/>
    </source>
</evidence>
<dbReference type="SUPFAM" id="SSF48403">
    <property type="entry name" value="Ankyrin repeat"/>
    <property type="match status" value="1"/>
</dbReference>
<evidence type="ECO:0000256" key="3">
    <source>
        <dbReference type="PROSITE-ProRule" id="PRU00023"/>
    </source>
</evidence>
<gene>
    <name evidence="4" type="ORF">PAXINDRAFT_33147</name>
</gene>
<dbReference type="PROSITE" id="PS50088">
    <property type="entry name" value="ANK_REPEAT"/>
    <property type="match status" value="2"/>
</dbReference>
<dbReference type="InterPro" id="IPR036770">
    <property type="entry name" value="Ankyrin_rpt-contain_sf"/>
</dbReference>
<reference evidence="4 5" key="1">
    <citation type="submission" date="2014-06" db="EMBL/GenBank/DDBJ databases">
        <authorList>
            <consortium name="DOE Joint Genome Institute"/>
            <person name="Kuo A."/>
            <person name="Kohler A."/>
            <person name="Nagy L.G."/>
            <person name="Floudas D."/>
            <person name="Copeland A."/>
            <person name="Barry K.W."/>
            <person name="Cichocki N."/>
            <person name="Veneault-Fourrey C."/>
            <person name="LaButti K."/>
            <person name="Lindquist E.A."/>
            <person name="Lipzen A."/>
            <person name="Lundell T."/>
            <person name="Morin E."/>
            <person name="Murat C."/>
            <person name="Sun H."/>
            <person name="Tunlid A."/>
            <person name="Henrissat B."/>
            <person name="Grigoriev I.V."/>
            <person name="Hibbett D.S."/>
            <person name="Martin F."/>
            <person name="Nordberg H.P."/>
            <person name="Cantor M.N."/>
            <person name="Hua S.X."/>
        </authorList>
    </citation>
    <scope>NUCLEOTIDE SEQUENCE [LARGE SCALE GENOMIC DNA]</scope>
    <source>
        <strain evidence="4 5">ATCC 200175</strain>
    </source>
</reference>
<dbReference type="Gene3D" id="1.25.40.20">
    <property type="entry name" value="Ankyrin repeat-containing domain"/>
    <property type="match status" value="1"/>
</dbReference>
<dbReference type="HOGENOM" id="CLU_000134_45_11_1"/>
<feature type="non-terminal residue" evidence="4">
    <location>
        <position position="74"/>
    </location>
</feature>
<proteinExistence type="predicted"/>
<dbReference type="Pfam" id="PF12796">
    <property type="entry name" value="Ank_2"/>
    <property type="match status" value="1"/>
</dbReference>
<name>A0A0C9SLV9_PAXIN</name>
<accession>A0A0C9SLV9</accession>
<keyword evidence="5" id="KW-1185">Reference proteome</keyword>
<evidence type="ECO:0000256" key="1">
    <source>
        <dbReference type="ARBA" id="ARBA00022737"/>
    </source>
</evidence>
<dbReference type="PANTHER" id="PTHR24171">
    <property type="entry name" value="ANKYRIN REPEAT DOMAIN-CONTAINING PROTEIN 39-RELATED"/>
    <property type="match status" value="1"/>
</dbReference>